<dbReference type="EMBL" id="DXFD01000082">
    <property type="protein sequence ID" value="HIX47085.1"/>
    <property type="molecule type" value="Genomic_DNA"/>
</dbReference>
<keyword evidence="1" id="KW-0472">Membrane</keyword>
<proteinExistence type="predicted"/>
<dbReference type="Proteomes" id="UP000824249">
    <property type="component" value="Unassembled WGS sequence"/>
</dbReference>
<feature type="transmembrane region" description="Helical" evidence="1">
    <location>
        <begin position="9"/>
        <end position="33"/>
    </location>
</feature>
<keyword evidence="1" id="KW-0812">Transmembrane</keyword>
<accession>A0A9D1VV00</accession>
<sequence length="114" mass="12774">MKEEKFKRIVIGGTVAAVVLLVFLIVFMIYQLVSVSQKRSLEQELLEQIELYEQMAEDKAGDISIYKDRVWLEMAARKLGLLGAGDVADRSTYIAAAEALRLGEGEIVYEISCD</sequence>
<comment type="caution">
    <text evidence="2">The sequence shown here is derived from an EMBL/GenBank/DDBJ whole genome shotgun (WGS) entry which is preliminary data.</text>
</comment>
<gene>
    <name evidence="2" type="ORF">H9737_05280</name>
</gene>
<protein>
    <submittedName>
        <fullName evidence="2">Uncharacterized protein</fullName>
    </submittedName>
</protein>
<evidence type="ECO:0000256" key="1">
    <source>
        <dbReference type="SAM" id="Phobius"/>
    </source>
</evidence>
<evidence type="ECO:0000313" key="3">
    <source>
        <dbReference type="Proteomes" id="UP000824249"/>
    </source>
</evidence>
<reference evidence="2" key="1">
    <citation type="journal article" date="2021" name="PeerJ">
        <title>Extensive microbial diversity within the chicken gut microbiome revealed by metagenomics and culture.</title>
        <authorList>
            <person name="Gilroy R."/>
            <person name="Ravi A."/>
            <person name="Getino M."/>
            <person name="Pursley I."/>
            <person name="Horton D.L."/>
            <person name="Alikhan N.F."/>
            <person name="Baker D."/>
            <person name="Gharbi K."/>
            <person name="Hall N."/>
            <person name="Watson M."/>
            <person name="Adriaenssens E.M."/>
            <person name="Foster-Nyarko E."/>
            <person name="Jarju S."/>
            <person name="Secka A."/>
            <person name="Antonio M."/>
            <person name="Oren A."/>
            <person name="Chaudhuri R.R."/>
            <person name="La Ragione R."/>
            <person name="Hildebrand F."/>
            <person name="Pallen M.J."/>
        </authorList>
    </citation>
    <scope>NUCLEOTIDE SEQUENCE</scope>
    <source>
        <strain evidence="2">26628</strain>
    </source>
</reference>
<name>A0A9D1VV00_9FIRM</name>
<keyword evidence="1" id="KW-1133">Transmembrane helix</keyword>
<dbReference type="AlphaFoldDB" id="A0A9D1VV00"/>
<reference evidence="2" key="2">
    <citation type="submission" date="2021-04" db="EMBL/GenBank/DDBJ databases">
        <authorList>
            <person name="Gilroy R."/>
        </authorList>
    </citation>
    <scope>NUCLEOTIDE SEQUENCE</scope>
    <source>
        <strain evidence="2">26628</strain>
    </source>
</reference>
<evidence type="ECO:0000313" key="2">
    <source>
        <dbReference type="EMBL" id="HIX47085.1"/>
    </source>
</evidence>
<organism evidence="2 3">
    <name type="scientific">Candidatus Borkfalkia faecigallinarum</name>
    <dbReference type="NCBI Taxonomy" id="2838509"/>
    <lineage>
        <taxon>Bacteria</taxon>
        <taxon>Bacillati</taxon>
        <taxon>Bacillota</taxon>
        <taxon>Clostridia</taxon>
        <taxon>Christensenellales</taxon>
        <taxon>Christensenellaceae</taxon>
        <taxon>Candidatus Borkfalkia</taxon>
    </lineage>
</organism>